<feature type="region of interest" description="Disordered" evidence="1">
    <location>
        <begin position="1"/>
        <end position="78"/>
    </location>
</feature>
<evidence type="ECO:0000313" key="4">
    <source>
        <dbReference type="Proteomes" id="UP000199599"/>
    </source>
</evidence>
<feature type="compositionally biased region" description="Low complexity" evidence="1">
    <location>
        <begin position="43"/>
        <end position="63"/>
    </location>
</feature>
<dbReference type="RefSeq" id="WP_159428299.1">
    <property type="nucleotide sequence ID" value="NZ_CBCRVU010000001.1"/>
</dbReference>
<dbReference type="Pfam" id="PF01476">
    <property type="entry name" value="LysM"/>
    <property type="match status" value="1"/>
</dbReference>
<protein>
    <submittedName>
        <fullName evidence="3">LysM domain-containing protein</fullName>
    </submittedName>
</protein>
<dbReference type="InterPro" id="IPR036779">
    <property type="entry name" value="LysM_dom_sf"/>
</dbReference>
<name>A0A1I1TPS6_9LACO</name>
<dbReference type="Gene3D" id="3.10.350.10">
    <property type="entry name" value="LysM domain"/>
    <property type="match status" value="1"/>
</dbReference>
<dbReference type="PROSITE" id="PS51782">
    <property type="entry name" value="LYSM"/>
    <property type="match status" value="1"/>
</dbReference>
<evidence type="ECO:0000259" key="2">
    <source>
        <dbReference type="PROSITE" id="PS51782"/>
    </source>
</evidence>
<dbReference type="SUPFAM" id="SSF54106">
    <property type="entry name" value="LysM domain"/>
    <property type="match status" value="1"/>
</dbReference>
<dbReference type="InterPro" id="IPR018392">
    <property type="entry name" value="LysM"/>
</dbReference>
<sequence>MSKDVSTEDTKMPDKTTEPSKQVHAESVGTVNSASDNIDKLLSSNSASNSTIVSESATSSSTSKENQMDNSDLLPNGDRKVIVKEGDSIYSIAQKYHVGMQQLRFYNNVNKHTMKIRVGQEIIIPAHFVSIPVGE</sequence>
<feature type="domain" description="LysM" evidence="2">
    <location>
        <begin position="79"/>
        <end position="124"/>
    </location>
</feature>
<accession>A0A1I1TPS6</accession>
<dbReference type="CDD" id="cd00118">
    <property type="entry name" value="LysM"/>
    <property type="match status" value="1"/>
</dbReference>
<gene>
    <name evidence="3" type="ORF">SAMN04487792_1549</name>
</gene>
<organism evidence="3 4">
    <name type="scientific">Lactobacillus bombicola</name>
    <dbReference type="NCBI Taxonomy" id="1505723"/>
    <lineage>
        <taxon>Bacteria</taxon>
        <taxon>Bacillati</taxon>
        <taxon>Bacillota</taxon>
        <taxon>Bacilli</taxon>
        <taxon>Lactobacillales</taxon>
        <taxon>Lactobacillaceae</taxon>
        <taxon>Lactobacillus</taxon>
    </lineage>
</organism>
<dbReference type="EMBL" id="FOMN01000011">
    <property type="protein sequence ID" value="SFD60567.1"/>
    <property type="molecule type" value="Genomic_DNA"/>
</dbReference>
<reference evidence="4" key="1">
    <citation type="submission" date="2016-10" db="EMBL/GenBank/DDBJ databases">
        <authorList>
            <person name="Varghese N."/>
            <person name="Submissions S."/>
        </authorList>
    </citation>
    <scope>NUCLEOTIDE SEQUENCE [LARGE SCALE GENOMIC DNA]</scope>
    <source>
        <strain evidence="4">R-53102</strain>
    </source>
</reference>
<dbReference type="Proteomes" id="UP000199599">
    <property type="component" value="Unassembled WGS sequence"/>
</dbReference>
<dbReference type="SMART" id="SM00257">
    <property type="entry name" value="LysM"/>
    <property type="match status" value="1"/>
</dbReference>
<proteinExistence type="predicted"/>
<dbReference type="AlphaFoldDB" id="A0A1I1TPS6"/>
<dbReference type="STRING" id="1505723.SAMN04487792_1549"/>
<evidence type="ECO:0000313" key="3">
    <source>
        <dbReference type="EMBL" id="SFD60567.1"/>
    </source>
</evidence>
<feature type="compositionally biased region" description="Basic and acidic residues" evidence="1">
    <location>
        <begin position="1"/>
        <end position="24"/>
    </location>
</feature>
<evidence type="ECO:0000256" key="1">
    <source>
        <dbReference type="SAM" id="MobiDB-lite"/>
    </source>
</evidence>